<dbReference type="GO" id="GO:0005829">
    <property type="term" value="C:cytosol"/>
    <property type="evidence" value="ECO:0007669"/>
    <property type="project" value="TreeGrafter"/>
</dbReference>
<accession>A0A3B0WL15</accession>
<feature type="region of interest" description="Disordered" evidence="7">
    <location>
        <begin position="75"/>
        <end position="255"/>
    </location>
</feature>
<feature type="compositionally biased region" description="Basic and acidic residues" evidence="7">
    <location>
        <begin position="125"/>
        <end position="195"/>
    </location>
</feature>
<dbReference type="CDD" id="cd03692">
    <property type="entry name" value="mtIF2_IVc"/>
    <property type="match status" value="1"/>
</dbReference>
<name>A0A3B0WL15_9ZZZZ</name>
<dbReference type="InterPro" id="IPR009000">
    <property type="entry name" value="Transl_B-barrel_sf"/>
</dbReference>
<dbReference type="PROSITE" id="PS51722">
    <property type="entry name" value="G_TR_2"/>
    <property type="match status" value="1"/>
</dbReference>
<evidence type="ECO:0000259" key="8">
    <source>
        <dbReference type="PROSITE" id="PS51722"/>
    </source>
</evidence>
<dbReference type="FunFam" id="2.40.30.10:FF:000007">
    <property type="entry name" value="Translation initiation factor IF-2"/>
    <property type="match status" value="1"/>
</dbReference>
<dbReference type="InterPro" id="IPR005225">
    <property type="entry name" value="Small_GTP-bd"/>
</dbReference>
<dbReference type="InterPro" id="IPR000795">
    <property type="entry name" value="T_Tr_GTP-bd_dom"/>
</dbReference>
<dbReference type="FunFam" id="2.40.30.10:FF:000008">
    <property type="entry name" value="Translation initiation factor IF-2"/>
    <property type="match status" value="1"/>
</dbReference>
<organism evidence="9">
    <name type="scientific">hydrothermal vent metagenome</name>
    <dbReference type="NCBI Taxonomy" id="652676"/>
    <lineage>
        <taxon>unclassified sequences</taxon>
        <taxon>metagenomes</taxon>
        <taxon>ecological metagenomes</taxon>
    </lineage>
</organism>
<dbReference type="Gene3D" id="2.40.30.10">
    <property type="entry name" value="Translation factors"/>
    <property type="match status" value="2"/>
</dbReference>
<keyword evidence="4" id="KW-0547">Nucleotide-binding</keyword>
<dbReference type="SUPFAM" id="SSF46955">
    <property type="entry name" value="Putative DNA-binding domain"/>
    <property type="match status" value="1"/>
</dbReference>
<dbReference type="SUPFAM" id="SSF52156">
    <property type="entry name" value="Initiation factor IF2/eIF5b, domain 3"/>
    <property type="match status" value="1"/>
</dbReference>
<dbReference type="InterPro" id="IPR027417">
    <property type="entry name" value="P-loop_NTPase"/>
</dbReference>
<dbReference type="InterPro" id="IPR053905">
    <property type="entry name" value="EF-G-like_DII"/>
</dbReference>
<dbReference type="CDD" id="cd03702">
    <property type="entry name" value="IF2_mtIF2_II"/>
    <property type="match status" value="1"/>
</dbReference>
<evidence type="ECO:0000256" key="6">
    <source>
        <dbReference type="ARBA" id="ARBA00023134"/>
    </source>
</evidence>
<reference evidence="9" key="1">
    <citation type="submission" date="2018-06" db="EMBL/GenBank/DDBJ databases">
        <authorList>
            <person name="Zhirakovskaya E."/>
        </authorList>
    </citation>
    <scope>NUCLEOTIDE SEQUENCE</scope>
</reference>
<evidence type="ECO:0000313" key="9">
    <source>
        <dbReference type="EMBL" id="VAW53220.1"/>
    </source>
</evidence>
<dbReference type="InterPro" id="IPR000178">
    <property type="entry name" value="TF_IF2_bacterial-like"/>
</dbReference>
<feature type="domain" description="Tr-type G" evidence="8">
    <location>
        <begin position="351"/>
        <end position="520"/>
    </location>
</feature>
<evidence type="ECO:0000256" key="3">
    <source>
        <dbReference type="ARBA" id="ARBA00022540"/>
    </source>
</evidence>
<dbReference type="InterPro" id="IPR023115">
    <property type="entry name" value="TIF_IF2_dom3"/>
</dbReference>
<dbReference type="GO" id="GO:0005525">
    <property type="term" value="F:GTP binding"/>
    <property type="evidence" value="ECO:0007669"/>
    <property type="project" value="UniProtKB-KW"/>
</dbReference>
<dbReference type="Pfam" id="PF22042">
    <property type="entry name" value="EF-G_D2"/>
    <property type="match status" value="1"/>
</dbReference>
<feature type="compositionally biased region" description="Basic and acidic residues" evidence="7">
    <location>
        <begin position="217"/>
        <end position="231"/>
    </location>
</feature>
<dbReference type="HAMAP" id="MF_00100_B">
    <property type="entry name" value="IF_2_B"/>
    <property type="match status" value="1"/>
</dbReference>
<dbReference type="Pfam" id="PF00009">
    <property type="entry name" value="GTP_EFTU"/>
    <property type="match status" value="1"/>
</dbReference>
<feature type="compositionally biased region" description="Basic residues" evidence="7">
    <location>
        <begin position="237"/>
        <end position="249"/>
    </location>
</feature>
<dbReference type="Gene3D" id="3.40.50.300">
    <property type="entry name" value="P-loop containing nucleotide triphosphate hydrolases"/>
    <property type="match status" value="1"/>
</dbReference>
<dbReference type="FunFam" id="3.40.50.300:FF:000019">
    <property type="entry name" value="Translation initiation factor IF-2"/>
    <property type="match status" value="1"/>
</dbReference>
<keyword evidence="6" id="KW-0342">GTP-binding</keyword>
<dbReference type="Pfam" id="PF08364">
    <property type="entry name" value="IF2_assoc"/>
    <property type="match status" value="1"/>
</dbReference>
<dbReference type="PROSITE" id="PS01176">
    <property type="entry name" value="IF2"/>
    <property type="match status" value="1"/>
</dbReference>
<dbReference type="GO" id="GO:0003924">
    <property type="term" value="F:GTPase activity"/>
    <property type="evidence" value="ECO:0007669"/>
    <property type="project" value="InterPro"/>
</dbReference>
<dbReference type="AlphaFoldDB" id="A0A3B0WL15"/>
<dbReference type="InterPro" id="IPR015760">
    <property type="entry name" value="TIF_IF2"/>
</dbReference>
<keyword evidence="5" id="KW-0648">Protein biosynthesis</keyword>
<dbReference type="CDD" id="cd01887">
    <property type="entry name" value="IF2_eIF5B"/>
    <property type="match status" value="1"/>
</dbReference>
<dbReference type="InterPro" id="IPR006847">
    <property type="entry name" value="IF2_N"/>
</dbReference>
<dbReference type="InterPro" id="IPR009061">
    <property type="entry name" value="DNA-bd_dom_put_sf"/>
</dbReference>
<dbReference type="NCBIfam" id="TIGR00231">
    <property type="entry name" value="small_GTP"/>
    <property type="match status" value="1"/>
</dbReference>
<dbReference type="PANTHER" id="PTHR43381:SF5">
    <property type="entry name" value="TR-TYPE G DOMAIN-CONTAINING PROTEIN"/>
    <property type="match status" value="1"/>
</dbReference>
<dbReference type="FunFam" id="3.40.50.10050:FF:000001">
    <property type="entry name" value="Translation initiation factor IF-2"/>
    <property type="match status" value="1"/>
</dbReference>
<evidence type="ECO:0000256" key="4">
    <source>
        <dbReference type="ARBA" id="ARBA00022741"/>
    </source>
</evidence>
<gene>
    <name evidence="9" type="ORF">MNBD_GAMMA06-2006</name>
</gene>
<dbReference type="SUPFAM" id="SSF52540">
    <property type="entry name" value="P-loop containing nucleoside triphosphate hydrolases"/>
    <property type="match status" value="1"/>
</dbReference>
<dbReference type="EMBL" id="UOFD01000058">
    <property type="protein sequence ID" value="VAW53220.1"/>
    <property type="molecule type" value="Genomic_DNA"/>
</dbReference>
<dbReference type="Gene3D" id="3.40.50.10050">
    <property type="entry name" value="Translation initiation factor IF- 2, domain 3"/>
    <property type="match status" value="1"/>
</dbReference>
<dbReference type="InterPro" id="IPR036925">
    <property type="entry name" value="TIF_IF2_dom3_sf"/>
</dbReference>
<dbReference type="InterPro" id="IPR044145">
    <property type="entry name" value="IF2_II"/>
</dbReference>
<dbReference type="Gene3D" id="3.30.56.50">
    <property type="entry name" value="Putative DNA-binding domain, N-terminal subdomain of bacterial translation initiation factor IF2"/>
    <property type="match status" value="1"/>
</dbReference>
<comment type="similarity">
    <text evidence="1">Belongs to the TRAFAC class translation factor GTPase superfamily. Classic translation factor GTPase family. IF-2 subfamily.</text>
</comment>
<evidence type="ECO:0000256" key="7">
    <source>
        <dbReference type="SAM" id="MobiDB-lite"/>
    </source>
</evidence>
<protein>
    <submittedName>
        <fullName evidence="9">Translation initiation factor 2</fullName>
    </submittedName>
</protein>
<dbReference type="NCBIfam" id="TIGR00487">
    <property type="entry name" value="IF-2"/>
    <property type="match status" value="1"/>
</dbReference>
<dbReference type="Pfam" id="PF04760">
    <property type="entry name" value="IF2_N"/>
    <property type="match status" value="1"/>
</dbReference>
<dbReference type="GO" id="GO:0003743">
    <property type="term" value="F:translation initiation factor activity"/>
    <property type="evidence" value="ECO:0007669"/>
    <property type="project" value="UniProtKB-KW"/>
</dbReference>
<evidence type="ECO:0000256" key="2">
    <source>
        <dbReference type="ARBA" id="ARBA00022490"/>
    </source>
</evidence>
<keyword evidence="3 9" id="KW-0396">Initiation factor</keyword>
<sequence length="852" mass="92600">MAEVTVKQLASVVGTPVERLLEQIKDAGLTIDKPESLISDADKMTLLGFLRGQHGKDSSAAAASKPGKIALKRKSVSEVKVSGSGRNKVSIEVRRKRSISRPVEPSVTASEDAMSEVEAPAEITELEKLRADQARREQERESERQLKLDRAEKRNQVQKEEDARLAEVKTKAEETSKSQPTKKESKTTGKEKSLSPDELQAQQARDQKSTSKKHKADHKDKNTLYGRKELHVSTGKSGKRQKKKGKTARRSAASIDAKHGFEVPVDAITHDVTVPDTITVDDLAKRMSMKAGELIKTLMQMGVMATINQVIDQDTAVLLIEELGHNPVVVNEDDYENVLLARDTSDLKVEPRPPVVTIMGHVDHGKTSLLDYIRSSKIAAGEAGGITQHIGAYHVDTDKGVITFLDTPGHAAFTSMRERGANATDIVIVVVAADDGVMPQTIEAVQHAKAAEVPIIIAVNKMDKEGADPDRVKTELGNYEIIPEEWGGDNIFINVSALTGDGVDKLLDAISLQAELMELQVTAEGLAKGVVLEASLDKGRGVTATVLVQEGTIKKGDIMLAGEDFGRVRAMFDEFGNAIDSAGPSMPAVIIGLSNTPNAGDDMQVLADERTAREVSQNRKNKARDMRLATQQANKLESMFEQMEAGEVKKLNVLLKADVQGTLFAISDSLMKLAADNDEVDVRIVGSGVGGINETDISLASASDAIVIGFNVRADAAARRSAAERGVELNYYSIIYELIDEVEKALTGMLKAEYREQIIGMAKVQEVFKSPVFGQVAGCLVTEGTIRKDSPIRVLRDNVVIFEGELESLRRFKDAVKEVASGTECGIGVKNYEVQVADQIEVFERIEVARKL</sequence>
<evidence type="ECO:0000256" key="5">
    <source>
        <dbReference type="ARBA" id="ARBA00022917"/>
    </source>
</evidence>
<dbReference type="Pfam" id="PF11987">
    <property type="entry name" value="IF-2"/>
    <property type="match status" value="1"/>
</dbReference>
<evidence type="ECO:0000256" key="1">
    <source>
        <dbReference type="ARBA" id="ARBA00007733"/>
    </source>
</evidence>
<dbReference type="PANTHER" id="PTHR43381">
    <property type="entry name" value="TRANSLATION INITIATION FACTOR IF-2-RELATED"/>
    <property type="match status" value="1"/>
</dbReference>
<proteinExistence type="inferred from homology"/>
<dbReference type="SUPFAM" id="SSF50447">
    <property type="entry name" value="Translation proteins"/>
    <property type="match status" value="2"/>
</dbReference>
<keyword evidence="2" id="KW-0963">Cytoplasm</keyword>
<dbReference type="InterPro" id="IPR013575">
    <property type="entry name" value="IF2_assoc_dom_bac"/>
</dbReference>